<gene>
    <name evidence="3" type="primary">tssA</name>
    <name evidence="3" type="ORF">QPJ95_23785</name>
</gene>
<dbReference type="Proteomes" id="UP001238334">
    <property type="component" value="Plasmid pQS-2"/>
</dbReference>
<sequence length="348" mass="37261">MDPAVLLQPKGDDTPSGDDLEYDPTFTNMELAAQPGEEVVLGDNTTEASDPDYREVQKNALVILDRSHDLRAAVFLADAILHSEGLTGFADVTSFIRGCLEQYWETCHPELDEDDGDPTMRINKVQDLCGQPDDMAGPSPVYRSLRRAALSNSRGFGQFSLRDIEAAEGLISAPSDMATVPDTATVSASFQDSDKEELEARVAAIELSAENVAAISAVFDEQTPGQGPDLQPLVKLLRQMAKRLRDYASMAPAETVDETAADEAGGESSVRGSVAGGSVGGINSLSDVTNTLDRIIGYYQRAEPSSPLPILLERAKRLVGADFLTIVNDMAPQGIDNVNLIGGIDDDD</sequence>
<name>A0A9Y2L539_9RHOB</name>
<dbReference type="RefSeq" id="WP_270919737.1">
    <property type="nucleotide sequence ID" value="NZ_CP127249.1"/>
</dbReference>
<dbReference type="InterPro" id="IPR010657">
    <property type="entry name" value="ImpA_N"/>
</dbReference>
<geneLocation type="plasmid" evidence="3 4">
    <name>pQS-2</name>
</geneLocation>
<dbReference type="EMBL" id="CP127249">
    <property type="protein sequence ID" value="WIY27816.1"/>
    <property type="molecule type" value="Genomic_DNA"/>
</dbReference>
<accession>A0A9Y2L539</accession>
<evidence type="ECO:0000313" key="3">
    <source>
        <dbReference type="EMBL" id="WIY27816.1"/>
    </source>
</evidence>
<dbReference type="InterPro" id="IPR017740">
    <property type="entry name" value="TssA-like"/>
</dbReference>
<evidence type="ECO:0000259" key="2">
    <source>
        <dbReference type="Pfam" id="PF06812"/>
    </source>
</evidence>
<evidence type="ECO:0000256" key="1">
    <source>
        <dbReference type="SAM" id="MobiDB-lite"/>
    </source>
</evidence>
<feature type="region of interest" description="Disordered" evidence="1">
    <location>
        <begin position="1"/>
        <end position="20"/>
    </location>
</feature>
<dbReference type="KEGG" id="ppso:QPJ95_23785"/>
<reference evidence="3 4" key="1">
    <citation type="submission" date="2023-06" db="EMBL/GenBank/DDBJ databases">
        <title>Parasedimentitalea psychrophila sp. nov., a psychrophilic bacterium isolated from deep-sea sediment.</title>
        <authorList>
            <person name="Li A."/>
        </authorList>
    </citation>
    <scope>NUCLEOTIDE SEQUENCE [LARGE SCALE GENOMIC DNA]</scope>
    <source>
        <strain evidence="3 4">QS115</strain>
        <plasmid evidence="3 4">pQS-2</plasmid>
    </source>
</reference>
<dbReference type="PANTHER" id="PTHR37951:SF1">
    <property type="entry name" value="TYPE VI SECRETION SYSTEM COMPONENT TSSA1"/>
    <property type="match status" value="1"/>
</dbReference>
<organism evidence="3 4">
    <name type="scientific">Parasedimentitalea psychrophila</name>
    <dbReference type="NCBI Taxonomy" id="2997337"/>
    <lineage>
        <taxon>Bacteria</taxon>
        <taxon>Pseudomonadati</taxon>
        <taxon>Pseudomonadota</taxon>
        <taxon>Alphaproteobacteria</taxon>
        <taxon>Rhodobacterales</taxon>
        <taxon>Paracoccaceae</taxon>
        <taxon>Parasedimentitalea</taxon>
    </lineage>
</organism>
<keyword evidence="4" id="KW-1185">Reference proteome</keyword>
<evidence type="ECO:0000313" key="4">
    <source>
        <dbReference type="Proteomes" id="UP001238334"/>
    </source>
</evidence>
<keyword evidence="3" id="KW-0614">Plasmid</keyword>
<feature type="domain" description="ImpA N-terminal" evidence="2">
    <location>
        <begin position="9"/>
        <end position="129"/>
    </location>
</feature>
<dbReference type="AlphaFoldDB" id="A0A9Y2L539"/>
<dbReference type="Pfam" id="PF06812">
    <property type="entry name" value="ImpA_N"/>
    <property type="match status" value="1"/>
</dbReference>
<protein>
    <submittedName>
        <fullName evidence="3">Type VI secretion system protein TssA</fullName>
    </submittedName>
</protein>
<dbReference type="NCBIfam" id="TIGR03363">
    <property type="entry name" value="VI_chp_8"/>
    <property type="match status" value="1"/>
</dbReference>
<proteinExistence type="predicted"/>
<dbReference type="PANTHER" id="PTHR37951">
    <property type="entry name" value="CYTOPLASMIC PROTEIN-RELATED"/>
    <property type="match status" value="1"/>
</dbReference>